<dbReference type="Gene3D" id="1.25.40.10">
    <property type="entry name" value="Tetratricopeptide repeat domain"/>
    <property type="match status" value="3"/>
</dbReference>
<proteinExistence type="predicted"/>
<reference evidence="6 7" key="1">
    <citation type="submission" date="2019-02" db="EMBL/GenBank/DDBJ databases">
        <title>Deep-cultivation of Planctomycetes and their phenomic and genomic characterization uncovers novel biology.</title>
        <authorList>
            <person name="Wiegand S."/>
            <person name="Jogler M."/>
            <person name="Boedeker C."/>
            <person name="Pinto D."/>
            <person name="Vollmers J."/>
            <person name="Rivas-Marin E."/>
            <person name="Kohn T."/>
            <person name="Peeters S.H."/>
            <person name="Heuer A."/>
            <person name="Rast P."/>
            <person name="Oberbeckmann S."/>
            <person name="Bunk B."/>
            <person name="Jeske O."/>
            <person name="Meyerdierks A."/>
            <person name="Storesund J.E."/>
            <person name="Kallscheuer N."/>
            <person name="Luecker S."/>
            <person name="Lage O.M."/>
            <person name="Pohl T."/>
            <person name="Merkel B.J."/>
            <person name="Hornburger P."/>
            <person name="Mueller R.-W."/>
            <person name="Bruemmer F."/>
            <person name="Labrenz M."/>
            <person name="Spormann A.M."/>
            <person name="Op den Camp H."/>
            <person name="Overmann J."/>
            <person name="Amann R."/>
            <person name="Jetten M.S.M."/>
            <person name="Mascher T."/>
            <person name="Medema M.H."/>
            <person name="Devos D.P."/>
            <person name="Kaster A.-K."/>
            <person name="Ovreas L."/>
            <person name="Rohde M."/>
            <person name="Galperin M.Y."/>
            <person name="Jogler C."/>
        </authorList>
    </citation>
    <scope>NUCLEOTIDE SEQUENCE [LARGE SCALE GENOMIC DNA]</scope>
    <source>
        <strain evidence="6 7">Spa11</strain>
    </source>
</reference>
<keyword evidence="7" id="KW-1185">Reference proteome</keyword>
<evidence type="ECO:0000256" key="2">
    <source>
        <dbReference type="ARBA" id="ARBA00022803"/>
    </source>
</evidence>
<feature type="repeat" description="TPR" evidence="3">
    <location>
        <begin position="360"/>
        <end position="393"/>
    </location>
</feature>
<dbReference type="AlphaFoldDB" id="A0A518K2Y8"/>
<name>A0A518K2Y8_9BACT</name>
<dbReference type="PANTHER" id="PTHR44858">
    <property type="entry name" value="TETRATRICOPEPTIDE REPEAT PROTEIN 6"/>
    <property type="match status" value="1"/>
</dbReference>
<keyword evidence="1" id="KW-0677">Repeat</keyword>
<dbReference type="Pfam" id="PF00515">
    <property type="entry name" value="TPR_1"/>
    <property type="match status" value="1"/>
</dbReference>
<feature type="region of interest" description="Disordered" evidence="4">
    <location>
        <begin position="26"/>
        <end position="114"/>
    </location>
</feature>
<evidence type="ECO:0000256" key="1">
    <source>
        <dbReference type="ARBA" id="ARBA00022737"/>
    </source>
</evidence>
<protein>
    <submittedName>
        <fullName evidence="6">Tetratricopeptide repeat protein</fullName>
    </submittedName>
</protein>
<evidence type="ECO:0000256" key="4">
    <source>
        <dbReference type="SAM" id="MobiDB-lite"/>
    </source>
</evidence>
<dbReference type="InterPro" id="IPR019734">
    <property type="entry name" value="TPR_rpt"/>
</dbReference>
<feature type="repeat" description="TPR" evidence="3">
    <location>
        <begin position="505"/>
        <end position="538"/>
    </location>
</feature>
<evidence type="ECO:0000313" key="7">
    <source>
        <dbReference type="Proteomes" id="UP000316426"/>
    </source>
</evidence>
<keyword evidence="2 3" id="KW-0802">TPR repeat</keyword>
<feature type="repeat" description="TPR" evidence="3">
    <location>
        <begin position="326"/>
        <end position="359"/>
    </location>
</feature>
<accession>A0A518K2Y8</accession>
<organism evidence="6 7">
    <name type="scientific">Botrimarina mediterranea</name>
    <dbReference type="NCBI Taxonomy" id="2528022"/>
    <lineage>
        <taxon>Bacteria</taxon>
        <taxon>Pseudomonadati</taxon>
        <taxon>Planctomycetota</taxon>
        <taxon>Planctomycetia</taxon>
        <taxon>Pirellulales</taxon>
        <taxon>Lacipirellulaceae</taxon>
        <taxon>Botrimarina</taxon>
    </lineage>
</organism>
<sequence precursor="true">MSTSKLLSVYLTLVLLLAGGAPVLAQEAAPTETPAAEPAEEAAPAADVAADDSAVEDGDAVDEEEPGEGDDAAAMEEAEPTEDGAVEDKASEGEAADEKPAANPAEPEDPENPGAAELNRAIELKLDADDLQDLNEVVDLLDEGLSKGLDPENSDFAEEMLVATLLQRAASFSQVVLSQPIADPRRDPRWIQIRQYALTDLQRVVALDPKQSQAWLLLGRLQSLPLGSSSEARRALTQVIRLAEEAANDPEAETPEPTAIAQAYALRGAAQKDGASRLEDFNKAIELDPEKEEYLLLRAQAHRADGDGKACLADIEKAIETAPENPKAYELKALALLMLDRQEEALEAFNKASELAPELLTPYQYRSELLSQQGKVDEAIAELDKSLKLQPNNLASLLIRAQLLSENEEYEKALQDVESILKQQPALVRAHQMKAQLLNQLGRTDEAVAMLEKLIGIDPNLTELQLQLLGIYTEKQMAPEAIELATKILEAAEAAGENGASESSDLVRRLRGDMYLYAGDHEEAIADFEKALEKNPNEPGVLNNYAWTLATSPYASVRDGKKAVELATKAAEVTEYAAPHILSTLAASYAEAGDFEQAVKRAEEAIAKADELKTLDDYDGQLEAELQCYKSGEPWRELQKLDVAGPASEADKEIAEAEKSADDKPMTTEPKANAPTPPATIDDTPARSIDF</sequence>
<dbReference type="RefSeq" id="WP_145105891.1">
    <property type="nucleotide sequence ID" value="NZ_CP036349.1"/>
</dbReference>
<dbReference type="SMART" id="SM00028">
    <property type="entry name" value="TPR"/>
    <property type="match status" value="9"/>
</dbReference>
<keyword evidence="5" id="KW-0732">Signal</keyword>
<dbReference type="Pfam" id="PF12895">
    <property type="entry name" value="ANAPC3"/>
    <property type="match status" value="2"/>
</dbReference>
<dbReference type="SUPFAM" id="SSF48452">
    <property type="entry name" value="TPR-like"/>
    <property type="match status" value="1"/>
</dbReference>
<feature type="compositionally biased region" description="Basic and acidic residues" evidence="4">
    <location>
        <begin position="649"/>
        <end position="666"/>
    </location>
</feature>
<dbReference type="InterPro" id="IPR050498">
    <property type="entry name" value="Ycf3"/>
</dbReference>
<feature type="compositionally biased region" description="Low complexity" evidence="4">
    <location>
        <begin position="26"/>
        <end position="48"/>
    </location>
</feature>
<feature type="compositionally biased region" description="Basic and acidic residues" evidence="4">
    <location>
        <begin position="86"/>
        <end position="100"/>
    </location>
</feature>
<gene>
    <name evidence="6" type="ORF">Spa11_03190</name>
</gene>
<feature type="compositionally biased region" description="Acidic residues" evidence="4">
    <location>
        <begin position="49"/>
        <end position="85"/>
    </location>
</feature>
<feature type="region of interest" description="Disordered" evidence="4">
    <location>
        <begin position="641"/>
        <end position="691"/>
    </location>
</feature>
<dbReference type="PROSITE" id="PS50005">
    <property type="entry name" value="TPR"/>
    <property type="match status" value="3"/>
</dbReference>
<feature type="chain" id="PRO_5022028165" evidence="5">
    <location>
        <begin position="26"/>
        <end position="691"/>
    </location>
</feature>
<dbReference type="Proteomes" id="UP000316426">
    <property type="component" value="Chromosome"/>
</dbReference>
<dbReference type="PANTHER" id="PTHR44858:SF1">
    <property type="entry name" value="UDP-N-ACETYLGLUCOSAMINE--PEPTIDE N-ACETYLGLUCOSAMINYLTRANSFERASE SPINDLY-RELATED"/>
    <property type="match status" value="1"/>
</dbReference>
<dbReference type="KEGG" id="bmei:Spa11_03190"/>
<evidence type="ECO:0000256" key="5">
    <source>
        <dbReference type="SAM" id="SignalP"/>
    </source>
</evidence>
<evidence type="ECO:0000256" key="3">
    <source>
        <dbReference type="PROSITE-ProRule" id="PRU00339"/>
    </source>
</evidence>
<evidence type="ECO:0000313" key="6">
    <source>
        <dbReference type="EMBL" id="QDV72147.1"/>
    </source>
</evidence>
<feature type="signal peptide" evidence="5">
    <location>
        <begin position="1"/>
        <end position="25"/>
    </location>
</feature>
<dbReference type="InterPro" id="IPR011990">
    <property type="entry name" value="TPR-like_helical_dom_sf"/>
</dbReference>
<dbReference type="EMBL" id="CP036349">
    <property type="protein sequence ID" value="QDV72147.1"/>
    <property type="molecule type" value="Genomic_DNA"/>
</dbReference>